<protein>
    <submittedName>
        <fullName evidence="1">Uncharacterized protein</fullName>
    </submittedName>
</protein>
<dbReference type="Proteomes" id="UP000217790">
    <property type="component" value="Unassembled WGS sequence"/>
</dbReference>
<reference evidence="2" key="1">
    <citation type="journal article" date="2017" name="Nat. Ecol. Evol.">
        <title>Genome expansion and lineage-specific genetic innovations in the forest pathogenic fungi Armillaria.</title>
        <authorList>
            <person name="Sipos G."/>
            <person name="Prasanna A.N."/>
            <person name="Walter M.C."/>
            <person name="O'Connor E."/>
            <person name="Balint B."/>
            <person name="Krizsan K."/>
            <person name="Kiss B."/>
            <person name="Hess J."/>
            <person name="Varga T."/>
            <person name="Slot J."/>
            <person name="Riley R."/>
            <person name="Boka B."/>
            <person name="Rigling D."/>
            <person name="Barry K."/>
            <person name="Lee J."/>
            <person name="Mihaltcheva S."/>
            <person name="LaButti K."/>
            <person name="Lipzen A."/>
            <person name="Waldron R."/>
            <person name="Moloney N.M."/>
            <person name="Sperisen C."/>
            <person name="Kredics L."/>
            <person name="Vagvoelgyi C."/>
            <person name="Patrignani A."/>
            <person name="Fitzpatrick D."/>
            <person name="Nagy I."/>
            <person name="Doyle S."/>
            <person name="Anderson J.B."/>
            <person name="Grigoriev I.V."/>
            <person name="Gueldener U."/>
            <person name="Muensterkoetter M."/>
            <person name="Nagy L.G."/>
        </authorList>
    </citation>
    <scope>NUCLEOTIDE SEQUENCE [LARGE SCALE GENOMIC DNA]</scope>
    <source>
        <strain evidence="2">Ar21-2</strain>
    </source>
</reference>
<dbReference type="InParanoid" id="A0A2H3DPM0"/>
<proteinExistence type="predicted"/>
<evidence type="ECO:0000313" key="1">
    <source>
        <dbReference type="EMBL" id="PBK90203.1"/>
    </source>
</evidence>
<sequence>MPQLKEPRLLARRSSRLHRAAATLGLQYHHRYPVDFYIKPIDKTVSSLQHRSGAPWVRQLPFAVASLRLMVALLPFFSFVGHELENYVLISLAYLIQDFFFILDSSGTTMKMGPYDAGMPHVWNDLQACKSRRYGRKPIYPSRYIVRWYRQAMIGKTPSDE</sequence>
<dbReference type="EMBL" id="KZ293666">
    <property type="protein sequence ID" value="PBK90203.1"/>
    <property type="molecule type" value="Genomic_DNA"/>
</dbReference>
<name>A0A2H3DPM0_ARMGA</name>
<dbReference type="AlphaFoldDB" id="A0A2H3DPM0"/>
<evidence type="ECO:0000313" key="2">
    <source>
        <dbReference type="Proteomes" id="UP000217790"/>
    </source>
</evidence>
<keyword evidence="2" id="KW-1185">Reference proteome</keyword>
<accession>A0A2H3DPM0</accession>
<organism evidence="1 2">
    <name type="scientific">Armillaria gallica</name>
    <name type="common">Bulbous honey fungus</name>
    <name type="synonym">Armillaria bulbosa</name>
    <dbReference type="NCBI Taxonomy" id="47427"/>
    <lineage>
        <taxon>Eukaryota</taxon>
        <taxon>Fungi</taxon>
        <taxon>Dikarya</taxon>
        <taxon>Basidiomycota</taxon>
        <taxon>Agaricomycotina</taxon>
        <taxon>Agaricomycetes</taxon>
        <taxon>Agaricomycetidae</taxon>
        <taxon>Agaricales</taxon>
        <taxon>Marasmiineae</taxon>
        <taxon>Physalacriaceae</taxon>
        <taxon>Armillaria</taxon>
    </lineage>
</organism>
<gene>
    <name evidence="1" type="ORF">ARMGADRAFT_309131</name>
</gene>